<dbReference type="PANTHER" id="PTHR34301">
    <property type="entry name" value="DNA-BINDING PROTEIN-RELATED"/>
    <property type="match status" value="1"/>
</dbReference>
<dbReference type="PANTHER" id="PTHR34301:SF8">
    <property type="entry name" value="ATPASE DOMAIN-CONTAINING PROTEIN"/>
    <property type="match status" value="1"/>
</dbReference>
<keyword evidence="2" id="KW-1185">Reference proteome</keyword>
<organism evidence="1 2">
    <name type="scientific">Adlercreutzia rubneri</name>
    <dbReference type="NCBI Taxonomy" id="2916441"/>
    <lineage>
        <taxon>Bacteria</taxon>
        <taxon>Bacillati</taxon>
        <taxon>Actinomycetota</taxon>
        <taxon>Coriobacteriia</taxon>
        <taxon>Eggerthellales</taxon>
        <taxon>Eggerthellaceae</taxon>
        <taxon>Adlercreutzia</taxon>
    </lineage>
</organism>
<gene>
    <name evidence="1" type="ORF">GO707_03205</name>
</gene>
<name>A0A7K1T3L8_9ACTN</name>
<dbReference type="Gene3D" id="3.40.50.300">
    <property type="entry name" value="P-loop containing nucleotide triphosphate hydrolases"/>
    <property type="match status" value="1"/>
</dbReference>
<proteinExistence type="predicted"/>
<dbReference type="Proteomes" id="UP000488839">
    <property type="component" value="Unassembled WGS sequence"/>
</dbReference>
<reference evidence="1 2" key="1">
    <citation type="submission" date="2019-11" db="EMBL/GenBank/DDBJ databases">
        <title>Whole genome shotgun sequencing (WGS) data from Adlercreutzia equolifaciens ResAG-91, Eggerthella lenta MRI-F36, MRI-F37, MRI-F40, ResAG-49, ResAG-88, ResAG-121, ResAG-145, and Gordonibacter sp. ResAG-5, ResAG-26, ResAG-43, ResAG-50, ResAG-59.</title>
        <authorList>
            <person name="Stoll D.A."/>
            <person name="Danylec N."/>
            <person name="Franz C.M.A.P."/>
            <person name="Huch M."/>
        </authorList>
    </citation>
    <scope>NUCLEOTIDE SEQUENCE [LARGE SCALE GENOMIC DNA]</scope>
    <source>
        <strain evidence="1 2">ResAG-91</strain>
    </source>
</reference>
<accession>A0A7K1T3L8</accession>
<dbReference type="EMBL" id="WPOO01000003">
    <property type="protein sequence ID" value="MVN58235.1"/>
    <property type="molecule type" value="Genomic_DNA"/>
</dbReference>
<dbReference type="AlphaFoldDB" id="A0A7K1T3L8"/>
<evidence type="ECO:0000313" key="1">
    <source>
        <dbReference type="EMBL" id="MVN58235.1"/>
    </source>
</evidence>
<sequence>MEQAMVKLAHNPFTPTFGCVPPELAGRDTLITDILEGLDNAPGDPNRATIFVGARGTGKTVLLTAVAERAEMRGWVSVNVTDRYGMLSEIIVQLRQKASHLLTPETYSWLSEIHVHGVGFTRTKEEAPSTWRADMTKAIGELNEKDTGLLITVDEVSAQSDELSVLIDSFQHFVRERRDVALLLAGLPHNVSTLIDVDATSFLRRAFKHSMDQISATDTSYAIKETVEGAGRGIAVDALKVAADASEGYAFLIQLLGYHAWRQHPERGVITLKDMEQAVAFARDDMYRMVLEPTVNSLSERELEFLTAMAEGEGPHRVSDIAGLMGISENNATKIRARLIEQEIIGARRRGFVDFDMPMIRDYLTKGQYI</sequence>
<comment type="caution">
    <text evidence="1">The sequence shown here is derived from an EMBL/GenBank/DDBJ whole genome shotgun (WGS) entry which is preliminary data.</text>
</comment>
<evidence type="ECO:0000313" key="2">
    <source>
        <dbReference type="Proteomes" id="UP000488839"/>
    </source>
</evidence>
<dbReference type="SUPFAM" id="SSF52540">
    <property type="entry name" value="P-loop containing nucleoside triphosphate hydrolases"/>
    <property type="match status" value="1"/>
</dbReference>
<protein>
    <submittedName>
        <fullName evidence="1">AAA family ATPase</fullName>
    </submittedName>
</protein>
<dbReference type="InterPro" id="IPR027417">
    <property type="entry name" value="P-loop_NTPase"/>
</dbReference>